<evidence type="ECO:0000256" key="2">
    <source>
        <dbReference type="ARBA" id="ARBA00006464"/>
    </source>
</evidence>
<evidence type="ECO:0000256" key="4">
    <source>
        <dbReference type="ARBA" id="ARBA00022679"/>
    </source>
</evidence>
<dbReference type="EMBL" id="RCCE01000010">
    <property type="protein sequence ID" value="RLJ36190.1"/>
    <property type="molecule type" value="Genomic_DNA"/>
</dbReference>
<keyword evidence="5 9" id="KW-0812">Transmembrane</keyword>
<comment type="subcellular location">
    <subcellularLocation>
        <location evidence="1">Cell membrane</location>
    </subcellularLocation>
</comment>
<evidence type="ECO:0000313" key="12">
    <source>
        <dbReference type="Proteomes" id="UP000269157"/>
    </source>
</evidence>
<keyword evidence="4 11" id="KW-0808">Transferase</keyword>
<comment type="caution">
    <text evidence="11">The sequence shown here is derived from an EMBL/GenBank/DDBJ whole genome shotgun (WGS) entry which is preliminary data.</text>
</comment>
<accession>A0A497UYR9</accession>
<dbReference type="GO" id="GO:0005886">
    <property type="term" value="C:plasma membrane"/>
    <property type="evidence" value="ECO:0007669"/>
    <property type="project" value="UniProtKB-SubCell"/>
</dbReference>
<dbReference type="PANTHER" id="PTHR30576:SF4">
    <property type="entry name" value="UNDECAPRENYL-PHOSPHATE GALACTOSE PHOSPHOTRANSFERASE"/>
    <property type="match status" value="1"/>
</dbReference>
<keyword evidence="12" id="KW-1185">Reference proteome</keyword>
<keyword evidence="7 9" id="KW-0472">Membrane</keyword>
<dbReference type="AlphaFoldDB" id="A0A497UYR9"/>
<dbReference type="Pfam" id="PF02397">
    <property type="entry name" value="Bac_transf"/>
    <property type="match status" value="1"/>
</dbReference>
<evidence type="ECO:0000256" key="1">
    <source>
        <dbReference type="ARBA" id="ARBA00004236"/>
    </source>
</evidence>
<evidence type="ECO:0000256" key="7">
    <source>
        <dbReference type="ARBA" id="ARBA00023136"/>
    </source>
</evidence>
<dbReference type="Proteomes" id="UP000269157">
    <property type="component" value="Unassembled WGS sequence"/>
</dbReference>
<comment type="similarity">
    <text evidence="2">Belongs to the bacterial sugar transferase family.</text>
</comment>
<evidence type="ECO:0000256" key="5">
    <source>
        <dbReference type="ARBA" id="ARBA00022692"/>
    </source>
</evidence>
<organism evidence="11 12">
    <name type="scientific">Litoreibacter meonggei</name>
    <dbReference type="NCBI Taxonomy" id="1049199"/>
    <lineage>
        <taxon>Bacteria</taxon>
        <taxon>Pseudomonadati</taxon>
        <taxon>Pseudomonadota</taxon>
        <taxon>Alphaproteobacteria</taxon>
        <taxon>Rhodobacterales</taxon>
        <taxon>Roseobacteraceae</taxon>
        <taxon>Litoreibacter</taxon>
    </lineage>
</organism>
<dbReference type="PANTHER" id="PTHR30576">
    <property type="entry name" value="COLANIC BIOSYNTHESIS UDP-GLUCOSE LIPID CARRIER TRANSFERASE"/>
    <property type="match status" value="1"/>
</dbReference>
<evidence type="ECO:0000259" key="10">
    <source>
        <dbReference type="Pfam" id="PF02397"/>
    </source>
</evidence>
<evidence type="ECO:0000256" key="3">
    <source>
        <dbReference type="ARBA" id="ARBA00022475"/>
    </source>
</evidence>
<feature type="domain" description="Bacterial sugar transferase" evidence="10">
    <location>
        <begin position="38"/>
        <end position="226"/>
    </location>
</feature>
<dbReference type="InterPro" id="IPR003362">
    <property type="entry name" value="Bact_transf"/>
</dbReference>
<dbReference type="RefSeq" id="WP_121028274.1">
    <property type="nucleotide sequence ID" value="NZ_RCCE01000010.1"/>
</dbReference>
<evidence type="ECO:0000256" key="6">
    <source>
        <dbReference type="ARBA" id="ARBA00022989"/>
    </source>
</evidence>
<protein>
    <submittedName>
        <fullName evidence="11">Lipopolysaccharide/colanic/teichoic acid biosynthesis glycosyltransferase</fullName>
    </submittedName>
</protein>
<keyword evidence="3" id="KW-1003">Cell membrane</keyword>
<dbReference type="GO" id="GO:0016780">
    <property type="term" value="F:phosphotransferase activity, for other substituted phosphate groups"/>
    <property type="evidence" value="ECO:0007669"/>
    <property type="project" value="TreeGrafter"/>
</dbReference>
<dbReference type="OrthoDB" id="9808602at2"/>
<keyword evidence="6 9" id="KW-1133">Transmembrane helix</keyword>
<sequence length="231" mass="25976">MPFDINDGEYDAKLASHLRTLPSQRITNNPQFYRNTGKRVADIVLVVLTLPISLVLILGAALLVALDGGNPFYTQRRIGQGGREFRMLKLRTMVPNACSKLEQYLATNPAAKAEWDATQKLKNDPRITTIGRVLRKCSIDELPQLLNVLFGSMSLVGPRPMMVSQKGMYHGHGYYALRPGLTGFWQITDRNECDFRDRVQHDDAYNRSVSFATDAVVILRTFNVVLRGTGY</sequence>
<evidence type="ECO:0000256" key="8">
    <source>
        <dbReference type="ARBA" id="ARBA00023169"/>
    </source>
</evidence>
<name>A0A497UYR9_9RHOB</name>
<feature type="transmembrane region" description="Helical" evidence="9">
    <location>
        <begin position="43"/>
        <end position="66"/>
    </location>
</feature>
<keyword evidence="8" id="KW-0270">Exopolysaccharide synthesis</keyword>
<dbReference type="GO" id="GO:0000271">
    <property type="term" value="P:polysaccharide biosynthetic process"/>
    <property type="evidence" value="ECO:0007669"/>
    <property type="project" value="UniProtKB-KW"/>
</dbReference>
<proteinExistence type="inferred from homology"/>
<gene>
    <name evidence="11" type="ORF">BCF46_3880</name>
</gene>
<reference evidence="11 12" key="1">
    <citation type="submission" date="2018-10" db="EMBL/GenBank/DDBJ databases">
        <title>Genomic Encyclopedia of Archaeal and Bacterial Type Strains, Phase II (KMG-II): from individual species to whole genera.</title>
        <authorList>
            <person name="Goeker M."/>
        </authorList>
    </citation>
    <scope>NUCLEOTIDE SEQUENCE [LARGE SCALE GENOMIC DNA]</scope>
    <source>
        <strain evidence="11 12">DSM 29466</strain>
    </source>
</reference>
<evidence type="ECO:0000313" key="11">
    <source>
        <dbReference type="EMBL" id="RLJ36190.1"/>
    </source>
</evidence>
<evidence type="ECO:0000256" key="9">
    <source>
        <dbReference type="SAM" id="Phobius"/>
    </source>
</evidence>